<dbReference type="AlphaFoldDB" id="A0AA37VSR5"/>
<reference evidence="3" key="1">
    <citation type="journal article" date="2014" name="Int. J. Syst. Evol. Microbiol.">
        <title>Complete genome sequence of Corynebacterium casei LMG S-19264T (=DSM 44701T), isolated from a smear-ripened cheese.</title>
        <authorList>
            <consortium name="US DOE Joint Genome Institute (JGI-PGF)"/>
            <person name="Walter F."/>
            <person name="Albersmeier A."/>
            <person name="Kalinowski J."/>
            <person name="Ruckert C."/>
        </authorList>
    </citation>
    <scope>NUCLEOTIDE SEQUENCE</scope>
    <source>
        <strain evidence="3">NBRC 101628</strain>
    </source>
</reference>
<accession>A0AA37VSR5</accession>
<reference evidence="3" key="2">
    <citation type="submission" date="2023-01" db="EMBL/GenBank/DDBJ databases">
        <title>Draft genome sequence of Paraferrimonas sedimenticola strain NBRC 101628.</title>
        <authorList>
            <person name="Sun Q."/>
            <person name="Mori K."/>
        </authorList>
    </citation>
    <scope>NUCLEOTIDE SEQUENCE</scope>
    <source>
        <strain evidence="3">NBRC 101628</strain>
    </source>
</reference>
<dbReference type="Proteomes" id="UP001161422">
    <property type="component" value="Unassembled WGS sequence"/>
</dbReference>
<organism evidence="3 4">
    <name type="scientific">Paraferrimonas sedimenticola</name>
    <dbReference type="NCBI Taxonomy" id="375674"/>
    <lineage>
        <taxon>Bacteria</taxon>
        <taxon>Pseudomonadati</taxon>
        <taxon>Pseudomonadota</taxon>
        <taxon>Gammaproteobacteria</taxon>
        <taxon>Alteromonadales</taxon>
        <taxon>Ferrimonadaceae</taxon>
        <taxon>Paraferrimonas</taxon>
    </lineage>
</organism>
<proteinExistence type="predicted"/>
<keyword evidence="4" id="KW-1185">Reference proteome</keyword>
<feature type="transmembrane region" description="Helical" evidence="1">
    <location>
        <begin position="21"/>
        <end position="41"/>
    </location>
</feature>
<evidence type="ECO:0000313" key="3">
    <source>
        <dbReference type="EMBL" id="GLP94901.1"/>
    </source>
</evidence>
<evidence type="ECO:0000313" key="4">
    <source>
        <dbReference type="Proteomes" id="UP001161422"/>
    </source>
</evidence>
<name>A0AA37VSR5_9GAMM</name>
<evidence type="ECO:0000259" key="2">
    <source>
        <dbReference type="Pfam" id="PF13400"/>
    </source>
</evidence>
<keyword evidence="1" id="KW-0812">Transmembrane</keyword>
<comment type="caution">
    <text evidence="3">The sequence shown here is derived from an EMBL/GenBank/DDBJ whole genome shotgun (WGS) entry which is preliminary data.</text>
</comment>
<keyword evidence="1" id="KW-0472">Membrane</keyword>
<sequence length="461" mass="49515">MFTLKHFTQSKYVLKPRQQGNVLVMFVIGLAAILIMAALALDGGHLLLNKSRLQNIADAAALNAAITLDEGGTHQQARAAAAAIINANLDHQDNFELDANVDMSNLNSAIEQVTTSLRVQFSLRPDPFEATNVAEARYVLVYIEDVPLNNFLAGVFDFNKQVSATAMAGPSTALVDCYSNLVPLMVCANDPTTEHPSSTVDGEEVFDQSIFYGIHTNTLQVLKIPSNTEPEIGPGNFQLIRLGDNKGADDIRDTLAGQPFEDGQICLTSGVDGDTVPTEPGNTVGPSFQGLNTRMGQWEGNLKDNQEDFPADYNTCESTTPIALDNKGDLIDNGAIDLAYRHSDYLSYYGALADDDESVPDACPTNFSGSLDPVNGSSQRRILQVVVGDCTDRLNGQNDVPYLGVGCFFLTQSIDKGGKNSFIVGEFVENCSAEGVASGDAEDRNGPYRIVLYHVPGSGDS</sequence>
<protein>
    <recommendedName>
        <fullName evidence="2">Putative Flp pilus-assembly TadG-like N-terminal domain-containing protein</fullName>
    </recommendedName>
</protein>
<dbReference type="RefSeq" id="WP_095506264.1">
    <property type="nucleotide sequence ID" value="NZ_BSNC01000001.1"/>
</dbReference>
<evidence type="ECO:0000256" key="1">
    <source>
        <dbReference type="SAM" id="Phobius"/>
    </source>
</evidence>
<dbReference type="Pfam" id="PF13400">
    <property type="entry name" value="Tad"/>
    <property type="match status" value="1"/>
</dbReference>
<dbReference type="InterPro" id="IPR028087">
    <property type="entry name" value="Tad_N"/>
</dbReference>
<feature type="domain" description="Putative Flp pilus-assembly TadG-like N-terminal" evidence="2">
    <location>
        <begin position="20"/>
        <end position="65"/>
    </location>
</feature>
<dbReference type="EMBL" id="BSNC01000001">
    <property type="protein sequence ID" value="GLP94901.1"/>
    <property type="molecule type" value="Genomic_DNA"/>
</dbReference>
<gene>
    <name evidence="3" type="ORF">GCM10007895_02070</name>
</gene>
<keyword evidence="1" id="KW-1133">Transmembrane helix</keyword>